<dbReference type="STRING" id="356829.BITS_1528"/>
<gene>
    <name evidence="1" type="ORF">BITS_1528</name>
</gene>
<proteinExistence type="predicted"/>
<dbReference type="eggNOG" id="ENOG5031Y5K">
    <property type="taxonomic scope" value="Bacteria"/>
</dbReference>
<evidence type="ECO:0000313" key="2">
    <source>
        <dbReference type="Proteomes" id="UP000029080"/>
    </source>
</evidence>
<comment type="caution">
    <text evidence="1">The sequence shown here is derived from an EMBL/GenBank/DDBJ whole genome shotgun (WGS) entry which is preliminary data.</text>
</comment>
<evidence type="ECO:0000313" key="1">
    <source>
        <dbReference type="EMBL" id="KFJ07102.1"/>
    </source>
</evidence>
<dbReference type="Proteomes" id="UP000029080">
    <property type="component" value="Unassembled WGS sequence"/>
</dbReference>
<sequence>MPWWIWLVLTIAMIASLAAGTVYAIKHGLRALHTVGKVSAQFSKRFEAMAEPVESDPDQPAVFTQPLRVAAQRYSDAHVDVIKRDNRKRNRHVRQWARWDRFNNPEVPAQE</sequence>
<organism evidence="1 2">
    <name type="scientific">Bifidobacterium tsurumiense</name>
    <dbReference type="NCBI Taxonomy" id="356829"/>
    <lineage>
        <taxon>Bacteria</taxon>
        <taxon>Bacillati</taxon>
        <taxon>Actinomycetota</taxon>
        <taxon>Actinomycetes</taxon>
        <taxon>Bifidobacteriales</taxon>
        <taxon>Bifidobacteriaceae</taxon>
        <taxon>Bifidobacterium</taxon>
    </lineage>
</organism>
<keyword evidence="2" id="KW-1185">Reference proteome</keyword>
<dbReference type="AlphaFoldDB" id="A0A087EH51"/>
<dbReference type="EMBL" id="JGZU01000005">
    <property type="protein sequence ID" value="KFJ07102.1"/>
    <property type="molecule type" value="Genomic_DNA"/>
</dbReference>
<name>A0A087EH51_9BIFI</name>
<reference evidence="1 2" key="1">
    <citation type="submission" date="2014-03" db="EMBL/GenBank/DDBJ databases">
        <title>Genomics of Bifidobacteria.</title>
        <authorList>
            <person name="Ventura M."/>
            <person name="Milani C."/>
            <person name="Lugli G.A."/>
        </authorList>
    </citation>
    <scope>NUCLEOTIDE SEQUENCE [LARGE SCALE GENOMIC DNA]</scope>
    <source>
        <strain evidence="1 2">JCM 13495</strain>
    </source>
</reference>
<dbReference type="RefSeq" id="WP_026642243.1">
    <property type="nucleotide sequence ID" value="NZ_JAXEUP010000070.1"/>
</dbReference>
<accession>A0A087EH51</accession>
<dbReference type="OrthoDB" id="3243284at2"/>
<protein>
    <submittedName>
        <fullName evidence="1">Uncharacterized protein</fullName>
    </submittedName>
</protein>